<feature type="compositionally biased region" description="Low complexity" evidence="1">
    <location>
        <begin position="1"/>
        <end position="20"/>
    </location>
</feature>
<protein>
    <submittedName>
        <fullName evidence="4">CPBP family intramembrane glutamic endopeptidase</fullName>
        <ecNumber evidence="4">3.4.-.-</ecNumber>
    </submittedName>
</protein>
<dbReference type="PANTHER" id="PTHR43592:SF15">
    <property type="entry name" value="CAAX AMINO TERMINAL PROTEASE FAMILY PROTEIN"/>
    <property type="match status" value="1"/>
</dbReference>
<keyword evidence="5" id="KW-1185">Reference proteome</keyword>
<evidence type="ECO:0000256" key="1">
    <source>
        <dbReference type="SAM" id="MobiDB-lite"/>
    </source>
</evidence>
<keyword evidence="4" id="KW-0378">Hydrolase</keyword>
<dbReference type="InterPro" id="IPR003675">
    <property type="entry name" value="Rce1/LyrA-like_dom"/>
</dbReference>
<keyword evidence="2" id="KW-1133">Transmembrane helix</keyword>
<feature type="transmembrane region" description="Helical" evidence="2">
    <location>
        <begin position="261"/>
        <end position="283"/>
    </location>
</feature>
<dbReference type="EC" id="3.4.-.-" evidence="4"/>
<feature type="transmembrane region" description="Helical" evidence="2">
    <location>
        <begin position="62"/>
        <end position="86"/>
    </location>
</feature>
<keyword evidence="2" id="KW-0472">Membrane</keyword>
<dbReference type="GO" id="GO:0004175">
    <property type="term" value="F:endopeptidase activity"/>
    <property type="evidence" value="ECO:0007669"/>
    <property type="project" value="UniProtKB-ARBA"/>
</dbReference>
<dbReference type="AlphaFoldDB" id="A0ABD5PGL1"/>
<feature type="domain" description="SSD" evidence="3">
    <location>
        <begin position="102"/>
        <end position="190"/>
    </location>
</feature>
<name>A0ABD5PGL1_9EURY</name>
<dbReference type="Proteomes" id="UP001595921">
    <property type="component" value="Unassembled WGS sequence"/>
</dbReference>
<reference evidence="4 5" key="1">
    <citation type="journal article" date="2019" name="Int. J. Syst. Evol. Microbiol.">
        <title>The Global Catalogue of Microorganisms (GCM) 10K type strain sequencing project: providing services to taxonomists for standard genome sequencing and annotation.</title>
        <authorList>
            <consortium name="The Broad Institute Genomics Platform"/>
            <consortium name="The Broad Institute Genome Sequencing Center for Infectious Disease"/>
            <person name="Wu L."/>
            <person name="Ma J."/>
        </authorList>
    </citation>
    <scope>NUCLEOTIDE SEQUENCE [LARGE SCALE GENOMIC DNA]</scope>
    <source>
        <strain evidence="4 5">CGMCC 1.12553</strain>
    </source>
</reference>
<dbReference type="GO" id="GO:0080120">
    <property type="term" value="P:CAAX-box protein maturation"/>
    <property type="evidence" value="ECO:0007669"/>
    <property type="project" value="UniProtKB-ARBA"/>
</dbReference>
<feature type="transmembrane region" description="Helical" evidence="2">
    <location>
        <begin position="211"/>
        <end position="229"/>
    </location>
</feature>
<dbReference type="Pfam" id="PF02517">
    <property type="entry name" value="Rce1-like"/>
    <property type="match status" value="1"/>
</dbReference>
<dbReference type="InterPro" id="IPR000731">
    <property type="entry name" value="SSD"/>
</dbReference>
<dbReference type="PROSITE" id="PS50156">
    <property type="entry name" value="SSD"/>
    <property type="match status" value="1"/>
</dbReference>
<evidence type="ECO:0000313" key="5">
    <source>
        <dbReference type="Proteomes" id="UP001595921"/>
    </source>
</evidence>
<dbReference type="RefSeq" id="WP_267623310.1">
    <property type="nucleotide sequence ID" value="NZ_JAODIW010000008.1"/>
</dbReference>
<feature type="transmembrane region" description="Helical" evidence="2">
    <location>
        <begin position="138"/>
        <end position="158"/>
    </location>
</feature>
<gene>
    <name evidence="4" type="ORF">ACFO0N_18760</name>
</gene>
<proteinExistence type="predicted"/>
<feature type="transmembrane region" description="Helical" evidence="2">
    <location>
        <begin position="170"/>
        <end position="190"/>
    </location>
</feature>
<comment type="caution">
    <text evidence="4">The sequence shown here is derived from an EMBL/GenBank/DDBJ whole genome shotgun (WGS) entry which is preliminary data.</text>
</comment>
<feature type="transmembrane region" description="Helical" evidence="2">
    <location>
        <begin position="235"/>
        <end position="254"/>
    </location>
</feature>
<feature type="transmembrane region" description="Helical" evidence="2">
    <location>
        <begin position="98"/>
        <end position="118"/>
    </location>
</feature>
<evidence type="ECO:0000313" key="4">
    <source>
        <dbReference type="EMBL" id="MFC4359994.1"/>
    </source>
</evidence>
<feature type="region of interest" description="Disordered" evidence="1">
    <location>
        <begin position="1"/>
        <end position="53"/>
    </location>
</feature>
<evidence type="ECO:0000256" key="2">
    <source>
        <dbReference type="SAM" id="Phobius"/>
    </source>
</evidence>
<feature type="compositionally biased region" description="Basic and acidic residues" evidence="1">
    <location>
        <begin position="24"/>
        <end position="38"/>
    </location>
</feature>
<sequence length="284" mass="29145">MSTESTSSAASTEPVSSESSGRPLGDETEMRSATETRRPPGSLSPARPSLSGRSRTVLGRGVALLVAVSLVVVAAGLGAAVVAGLVLAELVPMDASAVVYAAVVTRLAFFGVAFAYVVRRLDGVDLRLPTRAERRWTLGGLLAALVLVFGALTVGRFTGVDTATTLLRPFVVADPFILLLLGVASVFVVAPAEELLFRGAVQGRLGRSFGPTTRIVLASALFAAVHALGFGFDPATAAFGLAVVFAVGVVLGTVYEGTENLAVPVLVHGLYQAALFAVAVLVVV</sequence>
<dbReference type="PANTHER" id="PTHR43592">
    <property type="entry name" value="CAAX AMINO TERMINAL PROTEASE"/>
    <property type="match status" value="1"/>
</dbReference>
<organism evidence="4 5">
    <name type="scientific">Halobium salinum</name>
    <dbReference type="NCBI Taxonomy" id="1364940"/>
    <lineage>
        <taxon>Archaea</taxon>
        <taxon>Methanobacteriati</taxon>
        <taxon>Methanobacteriota</taxon>
        <taxon>Stenosarchaea group</taxon>
        <taxon>Halobacteria</taxon>
        <taxon>Halobacteriales</taxon>
        <taxon>Haloferacaceae</taxon>
        <taxon>Halobium</taxon>
    </lineage>
</organism>
<evidence type="ECO:0000259" key="3">
    <source>
        <dbReference type="PROSITE" id="PS50156"/>
    </source>
</evidence>
<dbReference type="EMBL" id="JBHSDS010000010">
    <property type="protein sequence ID" value="MFC4359994.1"/>
    <property type="molecule type" value="Genomic_DNA"/>
</dbReference>
<accession>A0ABD5PGL1</accession>
<keyword evidence="2" id="KW-0812">Transmembrane</keyword>